<dbReference type="AlphaFoldDB" id="A0A1H7CEC3"/>
<keyword evidence="1 5" id="KW-0378">Hydrolase</keyword>
<dbReference type="Pfam" id="PF07470">
    <property type="entry name" value="Glyco_hydro_88"/>
    <property type="match status" value="1"/>
</dbReference>
<dbReference type="Proteomes" id="UP000199223">
    <property type="component" value="Unassembled WGS sequence"/>
</dbReference>
<evidence type="ECO:0000256" key="3">
    <source>
        <dbReference type="PIRSR" id="PIRSR610905-1"/>
    </source>
</evidence>
<dbReference type="PANTHER" id="PTHR36845">
    <property type="entry name" value="HYDROLASE, PUTATIVE (AFU_ORTHOLOGUE AFUA_7G05090)-RELATED"/>
    <property type="match status" value="1"/>
</dbReference>
<dbReference type="GO" id="GO:0052757">
    <property type="term" value="F:chondroitin hydrolase activity"/>
    <property type="evidence" value="ECO:0007669"/>
    <property type="project" value="TreeGrafter"/>
</dbReference>
<dbReference type="GO" id="GO:0000272">
    <property type="term" value="P:polysaccharide catabolic process"/>
    <property type="evidence" value="ECO:0007669"/>
    <property type="project" value="TreeGrafter"/>
</dbReference>
<feature type="binding site" evidence="4">
    <location>
        <position position="250"/>
    </location>
    <ligand>
        <name>substrate</name>
    </ligand>
</feature>
<dbReference type="InterPro" id="IPR010905">
    <property type="entry name" value="Glyco_hydro_88"/>
</dbReference>
<evidence type="ECO:0000256" key="4">
    <source>
        <dbReference type="PIRSR" id="PIRSR610905-2"/>
    </source>
</evidence>
<comment type="similarity">
    <text evidence="2">Belongs to the glycosyl hydrolase 88 family.</text>
</comment>
<evidence type="ECO:0000256" key="1">
    <source>
        <dbReference type="ARBA" id="ARBA00022801"/>
    </source>
</evidence>
<evidence type="ECO:0000256" key="2">
    <source>
        <dbReference type="ARBA" id="ARBA00038358"/>
    </source>
</evidence>
<evidence type="ECO:0000313" key="6">
    <source>
        <dbReference type="Proteomes" id="UP000199223"/>
    </source>
</evidence>
<dbReference type="STRING" id="856736.SAMN04488058_1263"/>
<name>A0A1H7CEC3_9DEIO</name>
<feature type="binding site" evidence="4">
    <location>
        <position position="254"/>
    </location>
    <ligand>
        <name>substrate</name>
    </ligand>
</feature>
<feature type="binding site" evidence="4">
    <location>
        <position position="238"/>
    </location>
    <ligand>
        <name>substrate</name>
    </ligand>
</feature>
<dbReference type="InterPro" id="IPR052369">
    <property type="entry name" value="UG_Glycosaminoglycan_Hydrolase"/>
</dbReference>
<reference evidence="6" key="1">
    <citation type="submission" date="2016-10" db="EMBL/GenBank/DDBJ databases">
        <authorList>
            <person name="Varghese N."/>
            <person name="Submissions S."/>
        </authorList>
    </citation>
    <scope>NUCLEOTIDE SEQUENCE [LARGE SCALE GENOMIC DNA]</scope>
    <source>
        <strain evidence="6">CGMCC 1.10218</strain>
    </source>
</reference>
<dbReference type="SUPFAM" id="SSF48208">
    <property type="entry name" value="Six-hairpin glycosidases"/>
    <property type="match status" value="1"/>
</dbReference>
<gene>
    <name evidence="5" type="ORF">SAMN04488058_1263</name>
</gene>
<dbReference type="InterPro" id="IPR012341">
    <property type="entry name" value="6hp_glycosidase-like_sf"/>
</dbReference>
<dbReference type="InterPro" id="IPR008928">
    <property type="entry name" value="6-hairpin_glycosidase_sf"/>
</dbReference>
<feature type="active site" description="Proton donor" evidence="3">
    <location>
        <position position="178"/>
    </location>
</feature>
<feature type="binding site" evidence="4">
    <location>
        <position position="236"/>
    </location>
    <ligand>
        <name>substrate</name>
    </ligand>
</feature>
<evidence type="ECO:0000313" key="5">
    <source>
        <dbReference type="EMBL" id="SEJ86927.1"/>
    </source>
</evidence>
<dbReference type="RefSeq" id="WP_218142894.1">
    <property type="nucleotide sequence ID" value="NZ_FNZA01000026.1"/>
</dbReference>
<proteinExistence type="inferred from homology"/>
<dbReference type="Gene3D" id="1.50.10.10">
    <property type="match status" value="1"/>
</dbReference>
<feature type="binding site" evidence="4">
    <location>
        <position position="178"/>
    </location>
    <ligand>
        <name>substrate</name>
    </ligand>
</feature>
<accession>A0A1H7CEC3</accession>
<keyword evidence="6" id="KW-1185">Reference proteome</keyword>
<protein>
    <submittedName>
        <fullName evidence="5">Unsaturated chondroitin disaccharide hydrolase</fullName>
    </submittedName>
</protein>
<sequence length="399" mass="44389">MTATPPAVQNTQLFTQRIQDALTITRQKMRDFDTVFPDDTSSGQVYSPRAERMVQTRTGPRMSLLGENVGWTTGFWTGQLWLAYELTGDQAFADVAAGQLPSFERRLTERIDVDHHDVGFLYTLSAVAQTRLTGSGEAREVGLRAAEQLLTRYLPSAGILQAWGELDDPEQRGRIIIDCLMNLPLLYWASAQSGETRYAEAARRHAHNSLRTVIRHDSTTFHTFFFNAETGEPSHGRTSQGSGDDSCWSRGQAWGIYGFALSYMLTRDEAFLTAARQLADYFLVNLPEDGVVYWDFAFRDGDGEEKDSSAAAIAVCGLHELAKWLPEAEARPYRDAAADILTSLCQAYAATPGGSSNALLLHGVYGKPGGDGVDEANLWGDYFYLEALVRHTRDWSLFW</sequence>
<dbReference type="PANTHER" id="PTHR36845:SF1">
    <property type="entry name" value="HYDROLASE, PUTATIVE (AFU_ORTHOLOGUE AFUA_7G05090)-RELATED"/>
    <property type="match status" value="1"/>
</dbReference>
<feature type="binding site" evidence="4">
    <location>
        <position position="117"/>
    </location>
    <ligand>
        <name>substrate</name>
    </ligand>
</feature>
<organism evidence="5 6">
    <name type="scientific">Deinococcus reticulitermitis</name>
    <dbReference type="NCBI Taxonomy" id="856736"/>
    <lineage>
        <taxon>Bacteria</taxon>
        <taxon>Thermotogati</taxon>
        <taxon>Deinococcota</taxon>
        <taxon>Deinococci</taxon>
        <taxon>Deinococcales</taxon>
        <taxon>Deinococcaceae</taxon>
        <taxon>Deinococcus</taxon>
    </lineage>
</organism>
<dbReference type="EMBL" id="FNZA01000026">
    <property type="protein sequence ID" value="SEJ86927.1"/>
    <property type="molecule type" value="Genomic_DNA"/>
</dbReference>
<feature type="active site" description="Nucleophile" evidence="3">
    <location>
        <position position="117"/>
    </location>
</feature>